<gene>
    <name evidence="3" type="primary">LOC6900667</name>
</gene>
<dbReference type="CDD" id="cd14391">
    <property type="entry name" value="UBA_II_E2_UBCD4"/>
    <property type="match status" value="1"/>
</dbReference>
<evidence type="ECO:0000313" key="2">
    <source>
        <dbReference type="Proteomes" id="UP000001819"/>
    </source>
</evidence>
<dbReference type="SMART" id="SM00212">
    <property type="entry name" value="UBCc"/>
    <property type="match status" value="1"/>
</dbReference>
<dbReference type="KEGG" id="dpo:6900667"/>
<dbReference type="InParanoid" id="A0A6I8V0Q9"/>
<dbReference type="Gene3D" id="3.10.110.10">
    <property type="entry name" value="Ubiquitin Conjugating Enzyme"/>
    <property type="match status" value="1"/>
</dbReference>
<dbReference type="InterPro" id="IPR042614">
    <property type="entry name" value="UBCD4_UBA"/>
</dbReference>
<dbReference type="PANTHER" id="PTHR24068">
    <property type="entry name" value="UBIQUITIN-CONJUGATING ENZYME E2"/>
    <property type="match status" value="1"/>
</dbReference>
<proteinExistence type="predicted"/>
<dbReference type="AlphaFoldDB" id="A0A6I8V0Q9"/>
<reference evidence="3" key="1">
    <citation type="submission" date="2025-08" db="UniProtKB">
        <authorList>
            <consortium name="RefSeq"/>
        </authorList>
    </citation>
    <scope>IDENTIFICATION</scope>
    <source>
        <strain evidence="3">MV-25-SWS-2005</strain>
        <tissue evidence="3">Whole body</tissue>
    </source>
</reference>
<feature type="domain" description="UBC core" evidence="1">
    <location>
        <begin position="4"/>
        <end position="155"/>
    </location>
</feature>
<evidence type="ECO:0000259" key="1">
    <source>
        <dbReference type="PROSITE" id="PS50127"/>
    </source>
</evidence>
<dbReference type="SUPFAM" id="SSF54495">
    <property type="entry name" value="UBC-like"/>
    <property type="match status" value="1"/>
</dbReference>
<organism evidence="2 3">
    <name type="scientific">Drosophila pseudoobscura pseudoobscura</name>
    <name type="common">Fruit fly</name>
    <dbReference type="NCBI Taxonomy" id="46245"/>
    <lineage>
        <taxon>Eukaryota</taxon>
        <taxon>Metazoa</taxon>
        <taxon>Ecdysozoa</taxon>
        <taxon>Arthropoda</taxon>
        <taxon>Hexapoda</taxon>
        <taxon>Insecta</taxon>
        <taxon>Pterygota</taxon>
        <taxon>Neoptera</taxon>
        <taxon>Endopterygota</taxon>
        <taxon>Diptera</taxon>
        <taxon>Brachycera</taxon>
        <taxon>Muscomorpha</taxon>
        <taxon>Ephydroidea</taxon>
        <taxon>Drosophilidae</taxon>
        <taxon>Drosophila</taxon>
        <taxon>Sophophora</taxon>
    </lineage>
</organism>
<dbReference type="InterPro" id="IPR000608">
    <property type="entry name" value="UBC"/>
</dbReference>
<protein>
    <submittedName>
        <fullName evidence="3">Ubiquitin-conjugating enzyme E2-22 kDa-like</fullName>
    </submittedName>
</protein>
<dbReference type="PROSITE" id="PS50127">
    <property type="entry name" value="UBC_2"/>
    <property type="match status" value="1"/>
</dbReference>
<sequence>MPNRAETRVRKEFEQFIGFEEIGGQCSIKIEVVNGQWSWLRGEITGPADTPYEGGNFVLDIKVPNTFPFNPPKVRFLTRVWHPNVSSETGAFSERLLNDSWGVATSLRAFLLSLQVWLSAAEPDYIEDREVGLQFKEHQDVFQLTAKHWTNAYAGGSHTVPGCDAKIQDLRELNTSIDEHCARLILSKENWDLEKAADSMFG</sequence>
<dbReference type="Pfam" id="PF00179">
    <property type="entry name" value="UQ_con"/>
    <property type="match status" value="1"/>
</dbReference>
<keyword evidence="2" id="KW-1185">Reference proteome</keyword>
<dbReference type="Proteomes" id="UP000001819">
    <property type="component" value="Chromosome X"/>
</dbReference>
<name>A0A6I8V0Q9_DROPS</name>
<dbReference type="InterPro" id="IPR016135">
    <property type="entry name" value="UBQ-conjugating_enzyme/RWD"/>
</dbReference>
<evidence type="ECO:0000313" key="3">
    <source>
        <dbReference type="RefSeq" id="XP_002135033.2"/>
    </source>
</evidence>
<dbReference type="RefSeq" id="XP_002135033.2">
    <property type="nucleotide sequence ID" value="XM_002134997.3"/>
</dbReference>
<accession>A0A6I8V0Q9</accession>